<protein>
    <submittedName>
        <fullName evidence="1">Uncharacterized protein</fullName>
    </submittedName>
</protein>
<keyword evidence="2" id="KW-1185">Reference proteome</keyword>
<reference evidence="1" key="1">
    <citation type="submission" date="2022-03" db="EMBL/GenBank/DDBJ databases">
        <authorList>
            <person name="Alioto T."/>
            <person name="Alioto T."/>
            <person name="Gomez Garrido J."/>
        </authorList>
    </citation>
    <scope>NUCLEOTIDE SEQUENCE</scope>
</reference>
<dbReference type="EMBL" id="OW240915">
    <property type="protein sequence ID" value="CAH2285441.1"/>
    <property type="molecule type" value="Genomic_DNA"/>
</dbReference>
<accession>A0AAD1W3K7</accession>
<evidence type="ECO:0000313" key="2">
    <source>
        <dbReference type="Proteomes" id="UP001295444"/>
    </source>
</evidence>
<evidence type="ECO:0000313" key="1">
    <source>
        <dbReference type="EMBL" id="CAH2285441.1"/>
    </source>
</evidence>
<sequence>MNNPTLLTPNLLGPDLRHNTGIGALSRAHSTLITIPGGEILEQTLKSFMAKDSAKALQWTRQLYYEKIEQSGHTADAEI</sequence>
<proteinExistence type="predicted"/>
<dbReference type="AlphaFoldDB" id="A0AAD1W3K7"/>
<dbReference type="Proteomes" id="UP001295444">
    <property type="component" value="Chromosome 04"/>
</dbReference>
<name>A0AAD1W3K7_PELCU</name>
<gene>
    <name evidence="1" type="ORF">PECUL_23A059014</name>
</gene>
<organism evidence="1 2">
    <name type="scientific">Pelobates cultripes</name>
    <name type="common">Western spadefoot toad</name>
    <dbReference type="NCBI Taxonomy" id="61616"/>
    <lineage>
        <taxon>Eukaryota</taxon>
        <taxon>Metazoa</taxon>
        <taxon>Chordata</taxon>
        <taxon>Craniata</taxon>
        <taxon>Vertebrata</taxon>
        <taxon>Euteleostomi</taxon>
        <taxon>Amphibia</taxon>
        <taxon>Batrachia</taxon>
        <taxon>Anura</taxon>
        <taxon>Pelobatoidea</taxon>
        <taxon>Pelobatidae</taxon>
        <taxon>Pelobates</taxon>
    </lineage>
</organism>